<name>A0A6F9XPG1_9LACO</name>
<dbReference type="GO" id="GO:0080120">
    <property type="term" value="P:CAAX-box protein maturation"/>
    <property type="evidence" value="ECO:0007669"/>
    <property type="project" value="UniProtKB-ARBA"/>
</dbReference>
<sequence>MIKPIHKSKLTLGLYSIGLLCLQFMIEAAHDYSIPLLNLPGSLATTLAIAVYIIAAKLLYSHANYYKFAFVTLKQKYKNITSHAILKIIGLILITIIINGIYLGIFGTHVQGTSNNQEMLSTYTKLGPSNIVYLWFLSLIVGPTIEELVFRVTLIGQDTKNKYIEWLKLIYSSALFSLIHNIAQSQHFLLYFGSYFILGMSLGLVWKTYRNYKMNVTFHFIYNLLVLLAM</sequence>
<dbReference type="AlphaFoldDB" id="A0A6F9XPG1"/>
<dbReference type="InterPro" id="IPR003675">
    <property type="entry name" value="Rce1/LyrA-like_dom"/>
</dbReference>
<dbReference type="Proteomes" id="UP000494265">
    <property type="component" value="Unassembled WGS sequence"/>
</dbReference>
<gene>
    <name evidence="4" type="ORF">SY212_21930</name>
</gene>
<feature type="transmembrane region" description="Helical" evidence="2">
    <location>
        <begin position="166"/>
        <end position="183"/>
    </location>
</feature>
<feature type="transmembrane region" description="Helical" evidence="2">
    <location>
        <begin position="42"/>
        <end position="63"/>
    </location>
</feature>
<proteinExistence type="inferred from homology"/>
<keyword evidence="2" id="KW-0812">Transmembrane</keyword>
<protein>
    <recommendedName>
        <fullName evidence="3">CAAX prenyl protease 2/Lysostaphin resistance protein A-like domain-containing protein</fullName>
    </recommendedName>
</protein>
<evidence type="ECO:0000313" key="4">
    <source>
        <dbReference type="EMBL" id="GET07163.1"/>
    </source>
</evidence>
<evidence type="ECO:0000256" key="2">
    <source>
        <dbReference type="SAM" id="Phobius"/>
    </source>
</evidence>
<feature type="transmembrane region" description="Helical" evidence="2">
    <location>
        <begin position="12"/>
        <end position="30"/>
    </location>
</feature>
<dbReference type="Pfam" id="PF02517">
    <property type="entry name" value="Rce1-like"/>
    <property type="match status" value="1"/>
</dbReference>
<dbReference type="EMBL" id="BLAM01000210">
    <property type="protein sequence ID" value="GET07163.1"/>
    <property type="molecule type" value="Genomic_DNA"/>
</dbReference>
<accession>A0A6F9XPG1</accession>
<keyword evidence="2" id="KW-1133">Transmembrane helix</keyword>
<feature type="transmembrane region" description="Helical" evidence="2">
    <location>
        <begin position="84"/>
        <end position="111"/>
    </location>
</feature>
<feature type="domain" description="CAAX prenyl protease 2/Lysostaphin resistance protein A-like" evidence="3">
    <location>
        <begin position="129"/>
        <end position="225"/>
    </location>
</feature>
<comment type="caution">
    <text evidence="4">The sequence shown here is derived from an EMBL/GenBank/DDBJ whole genome shotgun (WGS) entry which is preliminary data.</text>
</comment>
<organism evidence="4">
    <name type="scientific">Ligilactobacillus agilis</name>
    <dbReference type="NCBI Taxonomy" id="1601"/>
    <lineage>
        <taxon>Bacteria</taxon>
        <taxon>Bacillati</taxon>
        <taxon>Bacillota</taxon>
        <taxon>Bacilli</taxon>
        <taxon>Lactobacillales</taxon>
        <taxon>Lactobacillaceae</taxon>
        <taxon>Ligilactobacillus</taxon>
    </lineage>
</organism>
<evidence type="ECO:0000256" key="1">
    <source>
        <dbReference type="ARBA" id="ARBA00009067"/>
    </source>
</evidence>
<dbReference type="GO" id="GO:0004175">
    <property type="term" value="F:endopeptidase activity"/>
    <property type="evidence" value="ECO:0007669"/>
    <property type="project" value="UniProtKB-ARBA"/>
</dbReference>
<feature type="transmembrane region" description="Helical" evidence="2">
    <location>
        <begin position="189"/>
        <end position="206"/>
    </location>
</feature>
<comment type="similarity">
    <text evidence="1">Belongs to the UPF0177 family.</text>
</comment>
<feature type="transmembrane region" description="Helical" evidence="2">
    <location>
        <begin position="131"/>
        <end position="154"/>
    </location>
</feature>
<keyword evidence="2" id="KW-0472">Membrane</keyword>
<reference evidence="4" key="1">
    <citation type="submission" date="2019-10" db="EMBL/GenBank/DDBJ databases">
        <title>Lactobacillus agilis SY212 Whole Genome Sequencing Project.</title>
        <authorList>
            <person name="Suzuki S."/>
            <person name="Endo A."/>
            <person name="Maeno S."/>
            <person name="Shiwa Y."/>
            <person name="Matsutani M."/>
            <person name="Kajikawa A."/>
        </authorList>
    </citation>
    <scope>NUCLEOTIDE SEQUENCE</scope>
    <source>
        <strain evidence="4">SY212</strain>
    </source>
</reference>
<evidence type="ECO:0000259" key="3">
    <source>
        <dbReference type="Pfam" id="PF02517"/>
    </source>
</evidence>